<evidence type="ECO:0000313" key="5">
    <source>
        <dbReference type="Proteomes" id="UP000789359"/>
    </source>
</evidence>
<feature type="transmembrane region" description="Helical" evidence="2">
    <location>
        <begin position="36"/>
        <end position="55"/>
    </location>
</feature>
<comment type="subcellular location">
    <subcellularLocation>
        <location evidence="1">Cell membrane</location>
        <topology evidence="1">Multi-pass membrane protein</topology>
    </subcellularLocation>
</comment>
<keyword evidence="2" id="KW-1133">Transmembrane helix</keyword>
<protein>
    <recommendedName>
        <fullName evidence="3">RCK C-terminal domain-containing protein</fullName>
    </recommendedName>
</protein>
<evidence type="ECO:0000256" key="2">
    <source>
        <dbReference type="SAM" id="Phobius"/>
    </source>
</evidence>
<dbReference type="Proteomes" id="UP000789359">
    <property type="component" value="Unassembled WGS sequence"/>
</dbReference>
<evidence type="ECO:0000313" key="4">
    <source>
        <dbReference type="EMBL" id="CAD7287236.1"/>
    </source>
</evidence>
<dbReference type="Gene3D" id="1.10.287.70">
    <property type="match status" value="1"/>
</dbReference>
<dbReference type="RefSeq" id="WP_230056621.1">
    <property type="nucleotide sequence ID" value="NZ_CAJHOE010000001.1"/>
</dbReference>
<dbReference type="SUPFAM" id="SSF81324">
    <property type="entry name" value="Voltage-gated potassium channels"/>
    <property type="match status" value="1"/>
</dbReference>
<evidence type="ECO:0000259" key="3">
    <source>
        <dbReference type="PROSITE" id="PS51202"/>
    </source>
</evidence>
<dbReference type="InterPro" id="IPR036291">
    <property type="entry name" value="NAD(P)-bd_dom_sf"/>
</dbReference>
<organism evidence="4 5">
    <name type="scientific">Campylobacter suis</name>
    <dbReference type="NCBI Taxonomy" id="2790657"/>
    <lineage>
        <taxon>Bacteria</taxon>
        <taxon>Pseudomonadati</taxon>
        <taxon>Campylobacterota</taxon>
        <taxon>Epsilonproteobacteria</taxon>
        <taxon>Campylobacterales</taxon>
        <taxon>Campylobacteraceae</taxon>
        <taxon>Campylobacter</taxon>
    </lineage>
</organism>
<keyword evidence="2" id="KW-0472">Membrane</keyword>
<dbReference type="SUPFAM" id="SSF116726">
    <property type="entry name" value="TrkA C-terminal domain-like"/>
    <property type="match status" value="1"/>
</dbReference>
<dbReference type="InterPro" id="IPR013099">
    <property type="entry name" value="K_chnl_dom"/>
</dbReference>
<reference evidence="4 5" key="1">
    <citation type="submission" date="2020-11" db="EMBL/GenBank/DDBJ databases">
        <authorList>
            <person name="Peeters C."/>
        </authorList>
    </citation>
    <scope>NUCLEOTIDE SEQUENCE [LARGE SCALE GENOMIC DNA]</scope>
    <source>
        <strain evidence="4 5">LMG 8286</strain>
    </source>
</reference>
<proteinExistence type="predicted"/>
<dbReference type="SUPFAM" id="SSF51735">
    <property type="entry name" value="NAD(P)-binding Rossmann-fold domains"/>
    <property type="match status" value="1"/>
</dbReference>
<evidence type="ECO:0000256" key="1">
    <source>
        <dbReference type="ARBA" id="ARBA00004651"/>
    </source>
</evidence>
<dbReference type="Pfam" id="PF07885">
    <property type="entry name" value="Ion_trans_2"/>
    <property type="match status" value="1"/>
</dbReference>
<gene>
    <name evidence="4" type="ORF">LMG8286_00867</name>
</gene>
<dbReference type="Pfam" id="PF02254">
    <property type="entry name" value="TrkA_N"/>
    <property type="match status" value="1"/>
</dbReference>
<sequence length="378" mass="43160">MAFLTRLKKFLQWQSTSKPEINLNTELYEQLRPFRLPLISVVLMMLFGTLGYIFTSNFTLMDAVYQAGMTFTTVGFTEVSEITTAGRIFTIVFILLGFLTFTFSIGILVEVLKKGALISVLKERHMLYKIARLKNHFVICYHNLYTIELSQQFRENHIPFVVIDDRDDIAELAEKHRYPYFIKAEPHTQTAFLKAHLSSAKGLITLSSNIADNIALIASVRLYEKELKRDKYKPYFVMSNSDNESDTERLKKLGANSVVSPSKLVAQRLSAISVRPDMENLLEQFLYKKDSPIDIEEILVPEYSWVRFKRLKETRLREITNADVVGISDANGKFTAMPNGETLIGTGTRLLVIGTAAGIRLTKRVIKSKYKPDEAKYV</sequence>
<dbReference type="EMBL" id="CAJHOE010000001">
    <property type="protein sequence ID" value="CAD7287236.1"/>
    <property type="molecule type" value="Genomic_DNA"/>
</dbReference>
<dbReference type="PROSITE" id="PS51202">
    <property type="entry name" value="RCK_C"/>
    <property type="match status" value="1"/>
</dbReference>
<dbReference type="PANTHER" id="PTHR43833:SF9">
    <property type="entry name" value="POTASSIUM CHANNEL PROTEIN YUGO-RELATED"/>
    <property type="match status" value="1"/>
</dbReference>
<dbReference type="InterPro" id="IPR006037">
    <property type="entry name" value="RCK_C"/>
</dbReference>
<dbReference type="InterPro" id="IPR003148">
    <property type="entry name" value="RCK_N"/>
</dbReference>
<keyword evidence="2" id="KW-0812">Transmembrane</keyword>
<keyword evidence="5" id="KW-1185">Reference proteome</keyword>
<feature type="transmembrane region" description="Helical" evidence="2">
    <location>
        <begin position="88"/>
        <end position="112"/>
    </location>
</feature>
<dbReference type="InterPro" id="IPR050721">
    <property type="entry name" value="Trk_Ktr_HKT_K-transport"/>
</dbReference>
<feature type="domain" description="RCK C-terminal" evidence="3">
    <location>
        <begin position="283"/>
        <end position="368"/>
    </location>
</feature>
<dbReference type="Gene3D" id="3.40.50.720">
    <property type="entry name" value="NAD(P)-binding Rossmann-like Domain"/>
    <property type="match status" value="1"/>
</dbReference>
<comment type="caution">
    <text evidence="4">The sequence shown here is derived from an EMBL/GenBank/DDBJ whole genome shotgun (WGS) entry which is preliminary data.</text>
</comment>
<dbReference type="PANTHER" id="PTHR43833">
    <property type="entry name" value="POTASSIUM CHANNEL PROTEIN 2-RELATED-RELATED"/>
    <property type="match status" value="1"/>
</dbReference>
<name>A0ABM8Q3B8_9BACT</name>
<accession>A0ABM8Q3B8</accession>
<dbReference type="Pfam" id="PF02080">
    <property type="entry name" value="TrkA_C"/>
    <property type="match status" value="1"/>
</dbReference>
<dbReference type="InterPro" id="IPR036721">
    <property type="entry name" value="RCK_C_sf"/>
</dbReference>
<dbReference type="Gene3D" id="3.30.70.1450">
    <property type="entry name" value="Regulator of K+ conductance, C-terminal domain"/>
    <property type="match status" value="1"/>
</dbReference>